<keyword evidence="3" id="KW-0186">Copper</keyword>
<feature type="chain" id="PRO_5040861439" evidence="4">
    <location>
        <begin position="20"/>
        <end position="191"/>
    </location>
</feature>
<dbReference type="RefSeq" id="WP_219052568.1">
    <property type="nucleotide sequence ID" value="NZ_JAHWDP010000003.1"/>
</dbReference>
<keyword evidence="8" id="KW-1185">Reference proteome</keyword>
<dbReference type="NCBIfam" id="TIGR04183">
    <property type="entry name" value="Por_Secre_tail"/>
    <property type="match status" value="1"/>
</dbReference>
<gene>
    <name evidence="7" type="ORF">KXJ69_08340</name>
</gene>
<keyword evidence="1" id="KW-0479">Metal-binding</keyword>
<dbReference type="Proteomes" id="UP001138686">
    <property type="component" value="Unassembled WGS sequence"/>
</dbReference>
<feature type="domain" description="Secretion system C-terminal sorting" evidence="6">
    <location>
        <begin position="122"/>
        <end position="188"/>
    </location>
</feature>
<feature type="domain" description="Blue (type 1) copper" evidence="5">
    <location>
        <begin position="36"/>
        <end position="106"/>
    </location>
</feature>
<dbReference type="PANTHER" id="PTHR36507:SF1">
    <property type="entry name" value="BLL1555 PROTEIN"/>
    <property type="match status" value="1"/>
</dbReference>
<dbReference type="GO" id="GO:0005507">
    <property type="term" value="F:copper ion binding"/>
    <property type="evidence" value="ECO:0007669"/>
    <property type="project" value="InterPro"/>
</dbReference>
<reference evidence="7" key="1">
    <citation type="submission" date="2021-07" db="EMBL/GenBank/DDBJ databases">
        <title>Aureisphaera sp. CAU 1614 isolated from sea sediment.</title>
        <authorList>
            <person name="Kim W."/>
        </authorList>
    </citation>
    <scope>NUCLEOTIDE SEQUENCE</scope>
    <source>
        <strain evidence="7">CAU 1614</strain>
    </source>
</reference>
<dbReference type="PANTHER" id="PTHR36507">
    <property type="entry name" value="BLL1555 PROTEIN"/>
    <property type="match status" value="1"/>
</dbReference>
<dbReference type="Pfam" id="PF18962">
    <property type="entry name" value="Por_Secre_tail"/>
    <property type="match status" value="1"/>
</dbReference>
<protein>
    <submittedName>
        <fullName evidence="7">T9SS type A sorting domain-containing protein</fullName>
    </submittedName>
</protein>
<evidence type="ECO:0000313" key="8">
    <source>
        <dbReference type="Proteomes" id="UP001138686"/>
    </source>
</evidence>
<dbReference type="InterPro" id="IPR000923">
    <property type="entry name" value="BlueCu_1"/>
</dbReference>
<organism evidence="7 8">
    <name type="scientific">Halomarinibacterium sedimenti</name>
    <dbReference type="NCBI Taxonomy" id="2857106"/>
    <lineage>
        <taxon>Bacteria</taxon>
        <taxon>Pseudomonadati</taxon>
        <taxon>Bacteroidota</taxon>
        <taxon>Flavobacteriia</taxon>
        <taxon>Flavobacteriales</taxon>
        <taxon>Flavobacteriaceae</taxon>
        <taxon>Halomarinibacterium</taxon>
    </lineage>
</organism>
<feature type="signal peptide" evidence="4">
    <location>
        <begin position="1"/>
        <end position="19"/>
    </location>
</feature>
<dbReference type="AlphaFoldDB" id="A0A9X1FNX4"/>
<evidence type="ECO:0000313" key="7">
    <source>
        <dbReference type="EMBL" id="MBW2938113.1"/>
    </source>
</evidence>
<evidence type="ECO:0000256" key="4">
    <source>
        <dbReference type="SAM" id="SignalP"/>
    </source>
</evidence>
<sequence>MKKVTLLFVALLTTMFASAQTEHFIDWATTTGTEGTITIEVGDTVTWTWADTVPHSVTSDSGSTEVFDSGVETGLGFTFSHTFTMPGVNPYGCDVHSAMEGVITVEQIAGVEDNFALSVNHFPNPVINKLTVTSEFSLTAYQVYDILGKKVDVQAVEGTSIAIDMAQLNSGIYFVTVMSNDLQKTFKVVKK</sequence>
<proteinExistence type="predicted"/>
<dbReference type="Pfam" id="PF00127">
    <property type="entry name" value="Copper-bind"/>
    <property type="match status" value="1"/>
</dbReference>
<name>A0A9X1FNX4_9FLAO</name>
<evidence type="ECO:0000259" key="6">
    <source>
        <dbReference type="Pfam" id="PF18962"/>
    </source>
</evidence>
<keyword evidence="2 4" id="KW-0732">Signal</keyword>
<evidence type="ECO:0000259" key="5">
    <source>
        <dbReference type="Pfam" id="PF00127"/>
    </source>
</evidence>
<evidence type="ECO:0000256" key="1">
    <source>
        <dbReference type="ARBA" id="ARBA00022723"/>
    </source>
</evidence>
<comment type="caution">
    <text evidence="7">The sequence shown here is derived from an EMBL/GenBank/DDBJ whole genome shotgun (WGS) entry which is preliminary data.</text>
</comment>
<evidence type="ECO:0000256" key="3">
    <source>
        <dbReference type="ARBA" id="ARBA00023008"/>
    </source>
</evidence>
<dbReference type="InterPro" id="IPR052721">
    <property type="entry name" value="ET_Amicyanin"/>
</dbReference>
<dbReference type="GO" id="GO:0009055">
    <property type="term" value="F:electron transfer activity"/>
    <property type="evidence" value="ECO:0007669"/>
    <property type="project" value="InterPro"/>
</dbReference>
<accession>A0A9X1FNX4</accession>
<dbReference type="EMBL" id="JAHWDP010000003">
    <property type="protein sequence ID" value="MBW2938113.1"/>
    <property type="molecule type" value="Genomic_DNA"/>
</dbReference>
<evidence type="ECO:0000256" key="2">
    <source>
        <dbReference type="ARBA" id="ARBA00022729"/>
    </source>
</evidence>
<dbReference type="InterPro" id="IPR026444">
    <property type="entry name" value="Secre_tail"/>
</dbReference>